<dbReference type="Gene3D" id="3.30.980.10">
    <property type="entry name" value="Threonyl-trna Synthetase, Chain A, domain 2"/>
    <property type="match status" value="1"/>
</dbReference>
<reference evidence="4" key="1">
    <citation type="submission" date="2014-09" db="EMBL/GenBank/DDBJ databases">
        <authorList>
            <person name="Hjerde E."/>
        </authorList>
    </citation>
    <scope>NUCLEOTIDE SEQUENCE [LARGE SCALE GENOMIC DNA]</scope>
    <source>
        <strain evidence="4">06/09/139</strain>
    </source>
</reference>
<dbReference type="AlphaFoldDB" id="A0A090IN43"/>
<dbReference type="EMBL" id="LN554846">
    <property type="protein sequence ID" value="CED70703.1"/>
    <property type="molecule type" value="Genomic_DNA"/>
</dbReference>
<dbReference type="GO" id="GO:0002161">
    <property type="term" value="F:aminoacyl-tRNA deacylase activity"/>
    <property type="evidence" value="ECO:0007669"/>
    <property type="project" value="UniProtKB-ARBA"/>
</dbReference>
<dbReference type="STRING" id="80852.AWOD_I_0609"/>
<dbReference type="PANTHER" id="PTHR43462:SF1">
    <property type="entry name" value="ALANYL-TRNA EDITING PROTEIN AARSD1"/>
    <property type="match status" value="1"/>
</dbReference>
<dbReference type="KEGG" id="awd:AWOD_I_0609"/>
<evidence type="ECO:0000256" key="1">
    <source>
        <dbReference type="ARBA" id="ARBA00022723"/>
    </source>
</evidence>
<keyword evidence="4" id="KW-1185">Reference proteome</keyword>
<dbReference type="GO" id="GO:0046872">
    <property type="term" value="F:metal ion binding"/>
    <property type="evidence" value="ECO:0007669"/>
    <property type="project" value="UniProtKB-KW"/>
</dbReference>
<dbReference type="OrthoDB" id="6396444at2"/>
<dbReference type="SUPFAM" id="SSF55186">
    <property type="entry name" value="ThrRS/AlaRS common domain"/>
    <property type="match status" value="1"/>
</dbReference>
<dbReference type="GO" id="GO:0000166">
    <property type="term" value="F:nucleotide binding"/>
    <property type="evidence" value="ECO:0007669"/>
    <property type="project" value="InterPro"/>
</dbReference>
<organism evidence="3 4">
    <name type="scientific">Aliivibrio wodanis</name>
    <dbReference type="NCBI Taxonomy" id="80852"/>
    <lineage>
        <taxon>Bacteria</taxon>
        <taxon>Pseudomonadati</taxon>
        <taxon>Pseudomonadota</taxon>
        <taxon>Gammaproteobacteria</taxon>
        <taxon>Vibrionales</taxon>
        <taxon>Vibrionaceae</taxon>
        <taxon>Aliivibrio</taxon>
    </lineage>
</organism>
<evidence type="ECO:0000313" key="3">
    <source>
        <dbReference type="EMBL" id="CED70703.1"/>
    </source>
</evidence>
<evidence type="ECO:0000256" key="2">
    <source>
        <dbReference type="ARBA" id="ARBA00022833"/>
    </source>
</evidence>
<gene>
    <name evidence="3" type="ORF">AWOD_I_0609</name>
</gene>
<protein>
    <recommendedName>
        <fullName evidence="5">Metal-dependent hydrolase</fullName>
    </recommendedName>
</protein>
<dbReference type="Proteomes" id="UP000032427">
    <property type="component" value="Chromosome 1"/>
</dbReference>
<evidence type="ECO:0000313" key="4">
    <source>
        <dbReference type="Proteomes" id="UP000032427"/>
    </source>
</evidence>
<keyword evidence="2" id="KW-0862">Zinc</keyword>
<dbReference type="PANTHER" id="PTHR43462">
    <property type="entry name" value="ALANYL-TRNA EDITING PROTEIN"/>
    <property type="match status" value="1"/>
</dbReference>
<dbReference type="GeneID" id="28540170"/>
<dbReference type="InterPro" id="IPR018163">
    <property type="entry name" value="Thr/Ala-tRNA-synth_IIc_edit"/>
</dbReference>
<dbReference type="HOGENOM" id="CLU_084984_0_0_6"/>
<dbReference type="InterPro" id="IPR051335">
    <property type="entry name" value="Alanyl-tRNA_Editing_Enzymes"/>
</dbReference>
<sequence length="292" mass="33262">MTQLSATEILFCHNTWQHTSVIQLVKETDQGKWFVTKETPFHPVSHIWPDHPEDKGTVQIGNNDYPILACQTGAIELATGELYIDKDIPIKRGESGWVFVISHLISKDANLSVENSANLQVDKRYQDALSRGHSAGHIAYLALNKILHANYWRKDADRKDELGHYNFNSYAQETSFVTEDHCEDVYRLGKTLRKRGLNSADMITDLDVIAEQVNKQIIEWLALENEVIIECEGKALTDSRYWIADFGIDGVAKLPCGGTHVSSFIEYQEINVQLKMQSEQELLMLTRSKQRI</sequence>
<name>A0A090IN43_9GAMM</name>
<proteinExistence type="predicted"/>
<dbReference type="PATRIC" id="fig|80852.17.peg.617"/>
<keyword evidence="1" id="KW-0479">Metal-binding</keyword>
<evidence type="ECO:0008006" key="5">
    <source>
        <dbReference type="Google" id="ProtNLM"/>
    </source>
</evidence>
<accession>A0A090IN43</accession>